<accession>A0A836MF12</accession>
<sequence>MSNVEFRFFKGDLKQEPLKSIFADYQKSERDRRDKIDKILAKYPFSQGVITRGGQFGRFAVGIACDVSNKEQVMAIGGCKLSHFNNELYLVKPDKRYKTGKVFAEDLKNISQIYDSHRDFSFFVLNKLNMFYFVNDWDYSPTRGTSYFSVAGVYDSTLIIKVPEPLDEKQDGAFPVVADCLTEIKESEFLALQGK</sequence>
<reference evidence="1 2" key="1">
    <citation type="submission" date="2014-02" db="EMBL/GenBank/DDBJ databases">
        <title>Comparative genomics of Haemophilus parasuis isolated from pig lungs.</title>
        <authorList>
            <person name="Kittichotirat W."/>
            <person name="Bumgarner R.E."/>
            <person name="Lawrence P."/>
        </authorList>
    </citation>
    <scope>NUCLEOTIDE SEQUENCE [LARGE SCALE GENOMIC DNA]</scope>
    <source>
        <strain evidence="1 2">HPS10</strain>
    </source>
</reference>
<comment type="caution">
    <text evidence="1">The sequence shown here is derived from an EMBL/GenBank/DDBJ whole genome shotgun (WGS) entry which is preliminary data.</text>
</comment>
<protein>
    <submittedName>
        <fullName evidence="1">Uncharacterized protein</fullName>
    </submittedName>
</protein>
<name>A0A836MF12_GLAPU</name>
<dbReference type="Pfam" id="PF17457">
    <property type="entry name" value="DUF5420"/>
    <property type="match status" value="1"/>
</dbReference>
<proteinExistence type="predicted"/>
<dbReference type="InterPro" id="IPR035360">
    <property type="entry name" value="DUF5420"/>
</dbReference>
<gene>
    <name evidence="1" type="ORF">HPS10_02775</name>
</gene>
<dbReference type="AlphaFoldDB" id="A0A836MF12"/>
<dbReference type="Proteomes" id="UP000027036">
    <property type="component" value="Unassembled WGS sequence"/>
</dbReference>
<evidence type="ECO:0000313" key="2">
    <source>
        <dbReference type="Proteomes" id="UP000027036"/>
    </source>
</evidence>
<dbReference type="EMBL" id="JDSO01000031">
    <property type="protein sequence ID" value="KDB48655.1"/>
    <property type="molecule type" value="Genomic_DNA"/>
</dbReference>
<organism evidence="1 2">
    <name type="scientific">Glaesserella parasuis HPS10</name>
    <dbReference type="NCBI Taxonomy" id="1450514"/>
    <lineage>
        <taxon>Bacteria</taxon>
        <taxon>Pseudomonadati</taxon>
        <taxon>Pseudomonadota</taxon>
        <taxon>Gammaproteobacteria</taxon>
        <taxon>Pasteurellales</taxon>
        <taxon>Pasteurellaceae</taxon>
        <taxon>Glaesserella</taxon>
    </lineage>
</organism>
<evidence type="ECO:0000313" key="1">
    <source>
        <dbReference type="EMBL" id="KDB48655.1"/>
    </source>
</evidence>